<name>A0A833TZ03_JUGRE</name>
<dbReference type="Pfam" id="PF14244">
    <property type="entry name" value="Retrotran_gag_3"/>
    <property type="match status" value="1"/>
</dbReference>
<evidence type="ECO:0000259" key="1">
    <source>
        <dbReference type="Pfam" id="PF03732"/>
    </source>
</evidence>
<dbReference type="Proteomes" id="UP000619265">
    <property type="component" value="Unassembled WGS sequence"/>
</dbReference>
<evidence type="ECO:0000313" key="3">
    <source>
        <dbReference type="EMBL" id="KAF5454427.1"/>
    </source>
</evidence>
<gene>
    <name evidence="3" type="ORF">F2P56_024093</name>
</gene>
<dbReference type="InterPro" id="IPR036875">
    <property type="entry name" value="Znf_CCHC_sf"/>
</dbReference>
<evidence type="ECO:0000259" key="2">
    <source>
        <dbReference type="Pfam" id="PF14244"/>
    </source>
</evidence>
<dbReference type="InterPro" id="IPR005162">
    <property type="entry name" value="Retrotrans_gag_dom"/>
</dbReference>
<evidence type="ECO:0008006" key="5">
    <source>
        <dbReference type="Google" id="ProtNLM"/>
    </source>
</evidence>
<protein>
    <recommendedName>
        <fullName evidence="5">Retrotransposon Copia-like N-terminal domain-containing protein</fullName>
    </recommendedName>
</protein>
<proteinExistence type="predicted"/>
<dbReference type="InterPro" id="IPR029472">
    <property type="entry name" value="Copia-like_N"/>
</dbReference>
<sequence length="358" mass="40861">MPSNNSFLDFTNLTNPYRLDNGDNPSFSLVPDLLTTENYTTWSKAMCRALRAKNKLGFINGMTLSKPKKTSDPLHEAWERCNDLVVSWLHNSINPTLKSSIALVDDAKQIWEELKDRFTQQNGHRIFQLKKSLTSLQQEHDSVSVYFGKLKTLWDELLIYDPMPDCKCGKLSVLLDRCQRDCVIQFLMGLNDSYSISRDQIMLLDPLPPINKIFSMIQQQEMQHTILSVIPSPDSMALAVKQPYTTYKTFSKPNQQLKRDRPFCTHCKIQGHSLENCFKAGNAQAPVCTHCHITGHIADKCYKLHGYPPGHKLYGKIKPSGFSSVNMTSLEPEDPSDTKFNLTKDQYQQLLSLLQPKE</sequence>
<evidence type="ECO:0000313" key="4">
    <source>
        <dbReference type="Proteomes" id="UP000619265"/>
    </source>
</evidence>
<feature type="non-terminal residue" evidence="3">
    <location>
        <position position="358"/>
    </location>
</feature>
<accession>A0A833TZ03</accession>
<reference evidence="3" key="2">
    <citation type="submission" date="2020-03" db="EMBL/GenBank/DDBJ databases">
        <title>Walnut 2.0.</title>
        <authorList>
            <person name="Marrano A."/>
            <person name="Britton M."/>
            <person name="Zimin A.V."/>
            <person name="Zaini P.A."/>
            <person name="Workman R."/>
            <person name="Puiu D."/>
            <person name="Bianco L."/>
            <person name="Allen B.J."/>
            <person name="Troggio M."/>
            <person name="Leslie C.A."/>
            <person name="Timp W."/>
            <person name="Dendekar A."/>
            <person name="Salzberg S.L."/>
            <person name="Neale D.B."/>
        </authorList>
    </citation>
    <scope>NUCLEOTIDE SEQUENCE</scope>
    <source>
        <tissue evidence="3">Leaves</tissue>
    </source>
</reference>
<comment type="caution">
    <text evidence="3">The sequence shown here is derived from an EMBL/GenBank/DDBJ whole genome shotgun (WGS) entry which is preliminary data.</text>
</comment>
<feature type="domain" description="Retrotransposon gag" evidence="1">
    <location>
        <begin position="99"/>
        <end position="158"/>
    </location>
</feature>
<dbReference type="PANTHER" id="PTHR37610:SF100">
    <property type="entry name" value="COPIA-LIKE POLYPROTEIN_RETROTRANSPOSON"/>
    <property type="match status" value="1"/>
</dbReference>
<dbReference type="GO" id="GO:0003676">
    <property type="term" value="F:nucleic acid binding"/>
    <property type="evidence" value="ECO:0007669"/>
    <property type="project" value="InterPro"/>
</dbReference>
<reference evidence="3" key="1">
    <citation type="submission" date="2015-10" db="EMBL/GenBank/DDBJ databases">
        <authorList>
            <person name="Martinez-Garcia P.J."/>
            <person name="Crepeau M.W."/>
            <person name="Puiu D."/>
            <person name="Gonzalez-Ibeas D."/>
            <person name="Whalen J."/>
            <person name="Stevens K."/>
            <person name="Paul R."/>
            <person name="Butterfield T."/>
            <person name="Britton M."/>
            <person name="Reagan R."/>
            <person name="Chakraborty S."/>
            <person name="Walawage S.L."/>
            <person name="Vasquez-Gross H.A."/>
            <person name="Cardeno C."/>
            <person name="Famula R."/>
            <person name="Pratt K."/>
            <person name="Kuruganti S."/>
            <person name="Aradhya M.K."/>
            <person name="Leslie C.A."/>
            <person name="Dandekar A.M."/>
            <person name="Salzberg S.L."/>
            <person name="Wegrzyn J.L."/>
            <person name="Langley C.H."/>
            <person name="Neale D.B."/>
        </authorList>
    </citation>
    <scope>NUCLEOTIDE SEQUENCE</scope>
    <source>
        <tissue evidence="3">Leaves</tissue>
    </source>
</reference>
<dbReference type="EMBL" id="LIHL02000011">
    <property type="protein sequence ID" value="KAF5454427.1"/>
    <property type="molecule type" value="Genomic_DNA"/>
</dbReference>
<dbReference type="AlphaFoldDB" id="A0A833TZ03"/>
<feature type="domain" description="Retrotransposon Copia-like N-terminal" evidence="2">
    <location>
        <begin position="23"/>
        <end position="68"/>
    </location>
</feature>
<dbReference type="Gramene" id="Jr11_06620_p1">
    <property type="protein sequence ID" value="cds.Jr11_06620_p1"/>
    <property type="gene ID" value="Jr11_06620"/>
</dbReference>
<dbReference type="GO" id="GO:0008270">
    <property type="term" value="F:zinc ion binding"/>
    <property type="evidence" value="ECO:0007669"/>
    <property type="project" value="InterPro"/>
</dbReference>
<dbReference type="SUPFAM" id="SSF57756">
    <property type="entry name" value="Retrovirus zinc finger-like domains"/>
    <property type="match status" value="1"/>
</dbReference>
<dbReference type="Pfam" id="PF03732">
    <property type="entry name" value="Retrotrans_gag"/>
    <property type="match status" value="1"/>
</dbReference>
<organism evidence="3 4">
    <name type="scientific">Juglans regia</name>
    <name type="common">English walnut</name>
    <dbReference type="NCBI Taxonomy" id="51240"/>
    <lineage>
        <taxon>Eukaryota</taxon>
        <taxon>Viridiplantae</taxon>
        <taxon>Streptophyta</taxon>
        <taxon>Embryophyta</taxon>
        <taxon>Tracheophyta</taxon>
        <taxon>Spermatophyta</taxon>
        <taxon>Magnoliopsida</taxon>
        <taxon>eudicotyledons</taxon>
        <taxon>Gunneridae</taxon>
        <taxon>Pentapetalae</taxon>
        <taxon>rosids</taxon>
        <taxon>fabids</taxon>
        <taxon>Fagales</taxon>
        <taxon>Juglandaceae</taxon>
        <taxon>Juglans</taxon>
    </lineage>
</organism>
<dbReference type="PANTHER" id="PTHR37610">
    <property type="entry name" value="CCHC-TYPE DOMAIN-CONTAINING PROTEIN"/>
    <property type="match status" value="1"/>
</dbReference>